<proteinExistence type="predicted"/>
<dbReference type="Pfam" id="PF01547">
    <property type="entry name" value="SBP_bac_1"/>
    <property type="match status" value="1"/>
</dbReference>
<keyword evidence="3" id="KW-1185">Reference proteome</keyword>
<protein>
    <submittedName>
        <fullName evidence="2">Extracellular solute-binding protein</fullName>
    </submittedName>
</protein>
<evidence type="ECO:0000313" key="2">
    <source>
        <dbReference type="EMBL" id="TNJ67924.1"/>
    </source>
</evidence>
<dbReference type="SUPFAM" id="SSF53850">
    <property type="entry name" value="Periplasmic binding protein-like II"/>
    <property type="match status" value="1"/>
</dbReference>
<dbReference type="Gene3D" id="3.40.190.10">
    <property type="entry name" value="Periplasmic binding protein-like II"/>
    <property type="match status" value="1"/>
</dbReference>
<dbReference type="EMBL" id="VDCQ01000002">
    <property type="protein sequence ID" value="TNJ67924.1"/>
    <property type="molecule type" value="Genomic_DNA"/>
</dbReference>
<accession>A0A5C4TFJ7</accession>
<feature type="chain" id="PRO_5038721337" evidence="1">
    <location>
        <begin position="23"/>
        <end position="429"/>
    </location>
</feature>
<gene>
    <name evidence="2" type="ORF">FE784_01910</name>
</gene>
<evidence type="ECO:0000256" key="1">
    <source>
        <dbReference type="SAM" id="SignalP"/>
    </source>
</evidence>
<organism evidence="2 3">
    <name type="scientific">Paenibacillus hemerocallicola</name>
    <dbReference type="NCBI Taxonomy" id="1172614"/>
    <lineage>
        <taxon>Bacteria</taxon>
        <taxon>Bacillati</taxon>
        <taxon>Bacillota</taxon>
        <taxon>Bacilli</taxon>
        <taxon>Bacillales</taxon>
        <taxon>Paenibacillaceae</taxon>
        <taxon>Paenibacillus</taxon>
    </lineage>
</organism>
<dbReference type="PROSITE" id="PS51257">
    <property type="entry name" value="PROKAR_LIPOPROTEIN"/>
    <property type="match status" value="1"/>
</dbReference>
<reference evidence="2 3" key="1">
    <citation type="submission" date="2019-05" db="EMBL/GenBank/DDBJ databases">
        <title>We sequenced the genome of Paenibacillus hemerocallicola KCTC 33185 for further insight into its adaptation and study the phylogeny of Paenibacillus.</title>
        <authorList>
            <person name="Narsing Rao M.P."/>
        </authorList>
    </citation>
    <scope>NUCLEOTIDE SEQUENCE [LARGE SCALE GENOMIC DNA]</scope>
    <source>
        <strain evidence="2 3">KCTC 33185</strain>
    </source>
</reference>
<dbReference type="InterPro" id="IPR050490">
    <property type="entry name" value="Bact_solute-bd_prot1"/>
</dbReference>
<dbReference type="Proteomes" id="UP000307943">
    <property type="component" value="Unassembled WGS sequence"/>
</dbReference>
<sequence length="429" mass="48696">MDRWRFCRLPLVSMSLIMLATAGCSGKNGTDVVATNPDKPPEPVTLKLYDAGGYFTDQDFQELIAGPTKRKYPHLTVERTVNGDLPKLVAAGETIDFFVTWHGAMNTLKPLGLYGDITPLAKKHNFDLNRFIPQGLEQLREISDKGELYALPYATIISVLYYNKDIFDKFGVAYPQDGMTWDNAIDLARKVTRHDGGVDYQGMDVPGLYMLYPLSPNFVDPKTDKAMLPDLETYKKAFEMGKRLYAIPGNAYEPGRASSQFIKKRNLAMLADENRFLLLRETAGLNWDVAQYPSYKEQPNTGLWNTMHVIIPIQTSKHRDDQMRVMEVLFSDEVQEILVRKTARVSALKDPKFKQMFGMDIPELRGKRLESIFKSTNAPIPLTSIYYSKASSLLTAEYINAVTDKKDVNTALRDAQEQIQKYVESEKKK</sequence>
<dbReference type="OrthoDB" id="2503541at2"/>
<name>A0A5C4TFJ7_9BACL</name>
<keyword evidence="1" id="KW-0732">Signal</keyword>
<evidence type="ECO:0000313" key="3">
    <source>
        <dbReference type="Proteomes" id="UP000307943"/>
    </source>
</evidence>
<dbReference type="RefSeq" id="WP_139600431.1">
    <property type="nucleotide sequence ID" value="NZ_VDCQ01000002.1"/>
</dbReference>
<dbReference type="AlphaFoldDB" id="A0A5C4TFJ7"/>
<dbReference type="PANTHER" id="PTHR43649">
    <property type="entry name" value="ARABINOSE-BINDING PROTEIN-RELATED"/>
    <property type="match status" value="1"/>
</dbReference>
<feature type="signal peptide" evidence="1">
    <location>
        <begin position="1"/>
        <end position="22"/>
    </location>
</feature>
<comment type="caution">
    <text evidence="2">The sequence shown here is derived from an EMBL/GenBank/DDBJ whole genome shotgun (WGS) entry which is preliminary data.</text>
</comment>
<dbReference type="InterPro" id="IPR006059">
    <property type="entry name" value="SBP"/>
</dbReference>